<dbReference type="Proteomes" id="UP000199029">
    <property type="component" value="Unassembled WGS sequence"/>
</dbReference>
<evidence type="ECO:0000313" key="3">
    <source>
        <dbReference type="EMBL" id="SFQ67872.1"/>
    </source>
</evidence>
<evidence type="ECO:0008006" key="5">
    <source>
        <dbReference type="Google" id="ProtNLM"/>
    </source>
</evidence>
<dbReference type="EMBL" id="FOXS01000005">
    <property type="protein sequence ID" value="SFQ67872.1"/>
    <property type="molecule type" value="Genomic_DNA"/>
</dbReference>
<sequence length="219" mass="25041">MKESRDFFWPSYVDLMTALFLTMLVMFVLSYKLFKDKQRDNDKLIYDLKVQVQEKRKLDEIKAALKRLESDYFVYNERYKRYELNFPVTFVSQSAVLPAEAQAPLIKAGRFLLSQMKALETDDNVQYLIVVEGRAAKDLRFPASDPRNLDGPAVRQLSYSRALAVIRLWEQAGLRFPGNLEVVAAGSGFRGAGRYTGAQEGLNKRFIIQVQPKIGSIGK</sequence>
<gene>
    <name evidence="3" type="ORF">SAMN04515668_3664</name>
</gene>
<evidence type="ECO:0000313" key="4">
    <source>
        <dbReference type="Proteomes" id="UP000199029"/>
    </source>
</evidence>
<reference evidence="4" key="1">
    <citation type="submission" date="2016-10" db="EMBL/GenBank/DDBJ databases">
        <authorList>
            <person name="Varghese N."/>
            <person name="Submissions S."/>
        </authorList>
    </citation>
    <scope>NUCLEOTIDE SEQUENCE [LARGE SCALE GENOMIC DNA]</scope>
    <source>
        <strain evidence="4">OR362-8,ATCC BAA-1266,JCM 13504</strain>
    </source>
</reference>
<keyword evidence="2" id="KW-0812">Transmembrane</keyword>
<organism evidence="3 4">
    <name type="scientific">Hymenobacter arizonensis</name>
    <name type="common">Siccationidurans arizonensis</name>
    <dbReference type="NCBI Taxonomy" id="1227077"/>
    <lineage>
        <taxon>Bacteria</taxon>
        <taxon>Pseudomonadati</taxon>
        <taxon>Bacteroidota</taxon>
        <taxon>Cytophagia</taxon>
        <taxon>Cytophagales</taxon>
        <taxon>Hymenobacteraceae</taxon>
        <taxon>Hymenobacter</taxon>
    </lineage>
</organism>
<keyword evidence="1" id="KW-0175">Coiled coil</keyword>
<dbReference type="STRING" id="1227077.SAMN04515668_3664"/>
<keyword evidence="2" id="KW-0472">Membrane</keyword>
<keyword evidence="4" id="KW-1185">Reference proteome</keyword>
<name>A0A1I6AGV2_HYMAR</name>
<protein>
    <recommendedName>
        <fullName evidence="5">OmpA family protein</fullName>
    </recommendedName>
</protein>
<keyword evidence="2" id="KW-1133">Transmembrane helix</keyword>
<dbReference type="AlphaFoldDB" id="A0A1I6AGV2"/>
<evidence type="ECO:0000256" key="1">
    <source>
        <dbReference type="SAM" id="Coils"/>
    </source>
</evidence>
<proteinExistence type="predicted"/>
<feature type="coiled-coil region" evidence="1">
    <location>
        <begin position="51"/>
        <end position="85"/>
    </location>
</feature>
<accession>A0A1I6AGV2</accession>
<feature type="transmembrane region" description="Helical" evidence="2">
    <location>
        <begin position="12"/>
        <end position="34"/>
    </location>
</feature>
<evidence type="ECO:0000256" key="2">
    <source>
        <dbReference type="SAM" id="Phobius"/>
    </source>
</evidence>
<dbReference type="RefSeq" id="WP_143080273.1">
    <property type="nucleotide sequence ID" value="NZ_FOXS01000005.1"/>
</dbReference>
<dbReference type="OrthoDB" id="1036975at2"/>